<proteinExistence type="predicted"/>
<protein>
    <submittedName>
        <fullName evidence="1">Uncharacterized protein</fullName>
    </submittedName>
</protein>
<sequence>MASNRENNEHAITGMEIQLYQGPSDEQDVTLEPKAPNEVQTDYIDRYLLVLEKNKKDDKKFCVDISDLDTGRYVVFPMTEDSSRPKFFKKYPLSLQERLERWTLERRIRISNNKEETFYRHSSKTLRSLVGVAGFILYSCEPKDLHPTDQEEQVAEDFRNSLRVRIDS</sequence>
<accession>A0AAV6W4E4</accession>
<evidence type="ECO:0000313" key="1">
    <source>
        <dbReference type="EMBL" id="KAG8363267.1"/>
    </source>
</evidence>
<gene>
    <name evidence="1" type="ORF">BUALT_Bualt19G0004400</name>
</gene>
<organism evidence="1 2">
    <name type="scientific">Buddleja alternifolia</name>
    <dbReference type="NCBI Taxonomy" id="168488"/>
    <lineage>
        <taxon>Eukaryota</taxon>
        <taxon>Viridiplantae</taxon>
        <taxon>Streptophyta</taxon>
        <taxon>Embryophyta</taxon>
        <taxon>Tracheophyta</taxon>
        <taxon>Spermatophyta</taxon>
        <taxon>Magnoliopsida</taxon>
        <taxon>eudicotyledons</taxon>
        <taxon>Gunneridae</taxon>
        <taxon>Pentapetalae</taxon>
        <taxon>asterids</taxon>
        <taxon>lamiids</taxon>
        <taxon>Lamiales</taxon>
        <taxon>Scrophulariaceae</taxon>
        <taxon>Buddlejeae</taxon>
        <taxon>Buddleja</taxon>
    </lineage>
</organism>
<dbReference type="Proteomes" id="UP000826271">
    <property type="component" value="Unassembled WGS sequence"/>
</dbReference>
<dbReference type="EMBL" id="WHWC01000019">
    <property type="protein sequence ID" value="KAG8363267.1"/>
    <property type="molecule type" value="Genomic_DNA"/>
</dbReference>
<dbReference type="AlphaFoldDB" id="A0AAV6W4E4"/>
<reference evidence="1" key="1">
    <citation type="submission" date="2019-10" db="EMBL/GenBank/DDBJ databases">
        <authorList>
            <person name="Zhang R."/>
            <person name="Pan Y."/>
            <person name="Wang J."/>
            <person name="Ma R."/>
            <person name="Yu S."/>
        </authorList>
    </citation>
    <scope>NUCLEOTIDE SEQUENCE</scope>
    <source>
        <strain evidence="1">LA-IB0</strain>
        <tissue evidence="1">Leaf</tissue>
    </source>
</reference>
<keyword evidence="2" id="KW-1185">Reference proteome</keyword>
<name>A0AAV6W4E4_9LAMI</name>
<evidence type="ECO:0000313" key="2">
    <source>
        <dbReference type="Proteomes" id="UP000826271"/>
    </source>
</evidence>
<comment type="caution">
    <text evidence="1">The sequence shown here is derived from an EMBL/GenBank/DDBJ whole genome shotgun (WGS) entry which is preliminary data.</text>
</comment>